<sequence>YVITSSYFIARGYPGIESELSTEIRCLRCFYRHISETVLKYKSFCMNTELGKHLESVVLKINSKMIDFEIIRDRPLRRTYSNKIKFDGSNKYKSLKNNFVFLKKYKFFIKTLCHGIMFKTQSYLLDSDVDYTSDLWFKILFKCLNSTVRFGQANTDENIVQNSLEHYNYSRGLFPPKNLAQNLLLKMKTTTNFCQNKIPIQTTNFEPKHRELKFHTKNINSNIYLHIYRPMEAVGCSFEIPGLIFSYEFINFDDMPFFFFFYTKFASTLTSLRQAKTVQPNLQNSVILSSHISKQNIVCFIILNGISFN</sequence>
<feature type="non-terminal residue" evidence="1">
    <location>
        <position position="1"/>
    </location>
</feature>
<organism evidence="1 2">
    <name type="scientific">Aphis glycines</name>
    <name type="common">Soybean aphid</name>
    <dbReference type="NCBI Taxonomy" id="307491"/>
    <lineage>
        <taxon>Eukaryota</taxon>
        <taxon>Metazoa</taxon>
        <taxon>Ecdysozoa</taxon>
        <taxon>Arthropoda</taxon>
        <taxon>Hexapoda</taxon>
        <taxon>Insecta</taxon>
        <taxon>Pterygota</taxon>
        <taxon>Neoptera</taxon>
        <taxon>Paraneoptera</taxon>
        <taxon>Hemiptera</taxon>
        <taxon>Sternorrhyncha</taxon>
        <taxon>Aphidomorpha</taxon>
        <taxon>Aphidoidea</taxon>
        <taxon>Aphididae</taxon>
        <taxon>Aphidini</taxon>
        <taxon>Aphis</taxon>
        <taxon>Aphis</taxon>
    </lineage>
</organism>
<reference evidence="1 2" key="1">
    <citation type="submission" date="2019-08" db="EMBL/GenBank/DDBJ databases">
        <title>The genome of the soybean aphid Biotype 1, its phylome, world population structure and adaptation to the North American continent.</title>
        <authorList>
            <person name="Giordano R."/>
            <person name="Donthu R.K."/>
            <person name="Hernandez A.G."/>
            <person name="Wright C.L."/>
            <person name="Zimin A.V."/>
        </authorList>
    </citation>
    <scope>NUCLEOTIDE SEQUENCE [LARGE SCALE GENOMIC DNA]</scope>
    <source>
        <tissue evidence="1">Whole aphids</tissue>
    </source>
</reference>
<keyword evidence="2" id="KW-1185">Reference proteome</keyword>
<dbReference type="Proteomes" id="UP000475862">
    <property type="component" value="Unassembled WGS sequence"/>
</dbReference>
<protein>
    <submittedName>
        <fullName evidence="1">Uncharacterized protein</fullName>
    </submittedName>
</protein>
<evidence type="ECO:0000313" key="1">
    <source>
        <dbReference type="EMBL" id="KAE9545380.1"/>
    </source>
</evidence>
<dbReference type="EMBL" id="VYZN01000001">
    <property type="protein sequence ID" value="KAE9545380.1"/>
    <property type="molecule type" value="Genomic_DNA"/>
</dbReference>
<proteinExistence type="predicted"/>
<gene>
    <name evidence="1" type="ORF">AGLY_000923</name>
</gene>
<accession>A0A6G0U9E5</accession>
<dbReference type="AlphaFoldDB" id="A0A6G0U9E5"/>
<evidence type="ECO:0000313" key="2">
    <source>
        <dbReference type="Proteomes" id="UP000475862"/>
    </source>
</evidence>
<comment type="caution">
    <text evidence="1">The sequence shown here is derived from an EMBL/GenBank/DDBJ whole genome shotgun (WGS) entry which is preliminary data.</text>
</comment>
<name>A0A6G0U9E5_APHGL</name>